<dbReference type="RefSeq" id="WP_089669453.1">
    <property type="nucleotide sequence ID" value="NZ_FOJA01000001.1"/>
</dbReference>
<accession>A0A1I0Q3B9</accession>
<name>A0A1I0Q3B9_9EURY</name>
<keyword evidence="2" id="KW-1185">Reference proteome</keyword>
<evidence type="ECO:0000313" key="1">
    <source>
        <dbReference type="EMBL" id="SEW21372.1"/>
    </source>
</evidence>
<dbReference type="OrthoDB" id="218982at2157"/>
<dbReference type="STRING" id="355548.SAMN04487945_2230"/>
<sequence>MTADRDNWDVYVEDNALVADFAADISTDEAVFAAVNEEFERLAADPDVDTHISVLRMDSPLSSDVFGKAKEAATVGVDHDIHTWIAVSEGIKGHAMTSEIGSIEGVDVETASTLDEALALAAE</sequence>
<evidence type="ECO:0008006" key="3">
    <source>
        <dbReference type="Google" id="ProtNLM"/>
    </source>
</evidence>
<organism evidence="1 2">
    <name type="scientific">Halobacterium jilantaiense</name>
    <dbReference type="NCBI Taxonomy" id="355548"/>
    <lineage>
        <taxon>Archaea</taxon>
        <taxon>Methanobacteriati</taxon>
        <taxon>Methanobacteriota</taxon>
        <taxon>Stenosarchaea group</taxon>
        <taxon>Halobacteria</taxon>
        <taxon>Halobacteriales</taxon>
        <taxon>Halobacteriaceae</taxon>
        <taxon>Halobacterium</taxon>
    </lineage>
</organism>
<dbReference type="EMBL" id="FOJA01000001">
    <property type="protein sequence ID" value="SEW21372.1"/>
    <property type="molecule type" value="Genomic_DNA"/>
</dbReference>
<dbReference type="AlphaFoldDB" id="A0A1I0Q3B9"/>
<gene>
    <name evidence="1" type="ORF">SAMN04487945_2230</name>
</gene>
<evidence type="ECO:0000313" key="2">
    <source>
        <dbReference type="Proteomes" id="UP000198518"/>
    </source>
</evidence>
<dbReference type="Proteomes" id="UP000198518">
    <property type="component" value="Unassembled WGS sequence"/>
</dbReference>
<protein>
    <recommendedName>
        <fullName evidence="3">SpoIIAA-like</fullName>
    </recommendedName>
</protein>
<proteinExistence type="predicted"/>
<reference evidence="1 2" key="1">
    <citation type="submission" date="2016-10" db="EMBL/GenBank/DDBJ databases">
        <authorList>
            <person name="de Groot N.N."/>
        </authorList>
    </citation>
    <scope>NUCLEOTIDE SEQUENCE [LARGE SCALE GENOMIC DNA]</scope>
    <source>
        <strain evidence="1 2">CGMCC 1.5337</strain>
    </source>
</reference>